<gene>
    <name evidence="3" type="ORF">HNR70_002888</name>
</gene>
<evidence type="ECO:0000256" key="2">
    <source>
        <dbReference type="SAM" id="SignalP"/>
    </source>
</evidence>
<dbReference type="PROSITE" id="PS51257">
    <property type="entry name" value="PROKAR_LIPOPROTEIN"/>
    <property type="match status" value="1"/>
</dbReference>
<proteinExistence type="predicted"/>
<protein>
    <recommendedName>
        <fullName evidence="5">DUF4333 domain-containing protein</fullName>
    </recommendedName>
</protein>
<evidence type="ECO:0000313" key="3">
    <source>
        <dbReference type="EMBL" id="MBB5833075.1"/>
    </source>
</evidence>
<feature type="signal peptide" evidence="2">
    <location>
        <begin position="1"/>
        <end position="33"/>
    </location>
</feature>
<comment type="caution">
    <text evidence="3">The sequence shown here is derived from an EMBL/GenBank/DDBJ whole genome shotgun (WGS) entry which is preliminary data.</text>
</comment>
<dbReference type="AlphaFoldDB" id="A0A841AID2"/>
<name>A0A841AID2_9MICO</name>
<feature type="region of interest" description="Disordered" evidence="1">
    <location>
        <begin position="36"/>
        <end position="98"/>
    </location>
</feature>
<keyword evidence="2" id="KW-0732">Signal</keyword>
<accession>A0A841AID2</accession>
<dbReference type="EMBL" id="JACHLZ010000001">
    <property type="protein sequence ID" value="MBB5833075.1"/>
    <property type="molecule type" value="Genomic_DNA"/>
</dbReference>
<reference evidence="3 4" key="1">
    <citation type="submission" date="2020-08" db="EMBL/GenBank/DDBJ databases">
        <title>Sequencing the genomes of 1000 actinobacteria strains.</title>
        <authorList>
            <person name="Klenk H.-P."/>
        </authorList>
    </citation>
    <scope>NUCLEOTIDE SEQUENCE [LARGE SCALE GENOMIC DNA]</scope>
    <source>
        <strain evidence="3 4">DSM 28796</strain>
    </source>
</reference>
<feature type="compositionally biased region" description="Acidic residues" evidence="1">
    <location>
        <begin position="68"/>
        <end position="87"/>
    </location>
</feature>
<evidence type="ECO:0000256" key="1">
    <source>
        <dbReference type="SAM" id="MobiDB-lite"/>
    </source>
</evidence>
<dbReference type="Proteomes" id="UP000588158">
    <property type="component" value="Unassembled WGS sequence"/>
</dbReference>
<feature type="chain" id="PRO_5038559586" description="DUF4333 domain-containing protein" evidence="2">
    <location>
        <begin position="34"/>
        <end position="313"/>
    </location>
</feature>
<keyword evidence="4" id="KW-1185">Reference proteome</keyword>
<organism evidence="3 4">
    <name type="scientific">Brachybacterium aquaticum</name>
    <dbReference type="NCBI Taxonomy" id="1432564"/>
    <lineage>
        <taxon>Bacteria</taxon>
        <taxon>Bacillati</taxon>
        <taxon>Actinomycetota</taxon>
        <taxon>Actinomycetes</taxon>
        <taxon>Micrococcales</taxon>
        <taxon>Dermabacteraceae</taxon>
        <taxon>Brachybacterium</taxon>
    </lineage>
</organism>
<sequence length="313" mass="31873">MSGKETHRTATAPPGRRALAALAGLAAATALLAGCGGAREAEPASPSADEATSTAATASPAGTATDSATDDPATDDGATDPATDDPTTDPVTRDPDSDHAIDEELFEGTWGFGHDEKVLDADQLAAVLQREALSRGPEGMSLEVRCEDGVDTSIPDYEADCTAYADEGVAHAWHVTVGPADAGIGGEVENVPGGEGTGSDKTDGDDSAAGVLDGPSEPQGLTGLNFFRGTWDVATDHTSLDPASLGDLLTEHVGQHGPQDVNILVTCTDAVDLYTADLEADCTAVEVGSARHPWHVTIDAAGEGIEIYVENLG</sequence>
<evidence type="ECO:0008006" key="5">
    <source>
        <dbReference type="Google" id="ProtNLM"/>
    </source>
</evidence>
<feature type="region of interest" description="Disordered" evidence="1">
    <location>
        <begin position="183"/>
        <end position="217"/>
    </location>
</feature>
<feature type="compositionally biased region" description="Low complexity" evidence="1">
    <location>
        <begin position="43"/>
        <end position="67"/>
    </location>
</feature>
<dbReference type="RefSeq" id="WP_184326289.1">
    <property type="nucleotide sequence ID" value="NZ_JACHLZ010000001.1"/>
</dbReference>
<evidence type="ECO:0000313" key="4">
    <source>
        <dbReference type="Proteomes" id="UP000588158"/>
    </source>
</evidence>